<dbReference type="RefSeq" id="WP_141423845.1">
    <property type="nucleotide sequence ID" value="NZ_JASPFB010000007.1"/>
</dbReference>
<dbReference type="AlphaFoldDB" id="A0A508A652"/>
<comment type="caution">
    <text evidence="2">The sequence shown here is derived from an EMBL/GenBank/DDBJ whole genome shotgun (WGS) entry which is preliminary data.</text>
</comment>
<evidence type="ECO:0000313" key="3">
    <source>
        <dbReference type="Proteomes" id="UP000319010"/>
    </source>
</evidence>
<evidence type="ECO:0000256" key="1">
    <source>
        <dbReference type="SAM" id="MobiDB-lite"/>
    </source>
</evidence>
<feature type="region of interest" description="Disordered" evidence="1">
    <location>
        <begin position="106"/>
        <end position="130"/>
    </location>
</feature>
<dbReference type="Proteomes" id="UP000319010">
    <property type="component" value="Unassembled WGS sequence"/>
</dbReference>
<gene>
    <name evidence="2" type="ORF">FK256_04395</name>
</gene>
<proteinExistence type="predicted"/>
<protein>
    <submittedName>
        <fullName evidence="2">Uncharacterized protein</fullName>
    </submittedName>
</protein>
<reference evidence="2 3" key="1">
    <citation type="submission" date="2019-06" db="EMBL/GenBank/DDBJ databases">
        <title>Draft genome sequence of Actinomyces johnsonii CCUG 34287T.</title>
        <authorList>
            <person name="Salva-Serra F."/>
            <person name="Cardew S."/>
            <person name="Moore E."/>
        </authorList>
    </citation>
    <scope>NUCLEOTIDE SEQUENCE [LARGE SCALE GENOMIC DNA]</scope>
    <source>
        <strain evidence="2 3">CCUG 34287</strain>
    </source>
</reference>
<sequence>MLAAPSGLEAASRLLVPAGPSSSRRGLVEGLDELLDGVGRGSPEDDGAPLRAAPPLLMVAPEPGTRGRLAVVDRLLIWPDGWGDCSGGLSACESCEGCRPPLRPFPLRPERTGRARRIPERRGGMLAGAP</sequence>
<feature type="compositionally biased region" description="Basic and acidic residues" evidence="1">
    <location>
        <begin position="108"/>
        <end position="123"/>
    </location>
</feature>
<organism evidence="2 3">
    <name type="scientific">Actinomyces johnsonii</name>
    <dbReference type="NCBI Taxonomy" id="544581"/>
    <lineage>
        <taxon>Bacteria</taxon>
        <taxon>Bacillati</taxon>
        <taxon>Actinomycetota</taxon>
        <taxon>Actinomycetes</taxon>
        <taxon>Actinomycetales</taxon>
        <taxon>Actinomycetaceae</taxon>
        <taxon>Actinomyces</taxon>
    </lineage>
</organism>
<name>A0A508A652_9ACTO</name>
<evidence type="ECO:0000313" key="2">
    <source>
        <dbReference type="EMBL" id="TQD44273.1"/>
    </source>
</evidence>
<dbReference type="EMBL" id="VICB01000004">
    <property type="protein sequence ID" value="TQD44273.1"/>
    <property type="molecule type" value="Genomic_DNA"/>
</dbReference>
<accession>A0A508A652</accession>